<name>A0A151N3D6_ALLMI</name>
<dbReference type="EMBL" id="AKHW03004108">
    <property type="protein sequence ID" value="KYO31278.1"/>
    <property type="molecule type" value="Genomic_DNA"/>
</dbReference>
<organism evidence="2 3">
    <name type="scientific">Alligator mississippiensis</name>
    <name type="common">American alligator</name>
    <dbReference type="NCBI Taxonomy" id="8496"/>
    <lineage>
        <taxon>Eukaryota</taxon>
        <taxon>Metazoa</taxon>
        <taxon>Chordata</taxon>
        <taxon>Craniata</taxon>
        <taxon>Vertebrata</taxon>
        <taxon>Euteleostomi</taxon>
        <taxon>Archelosauria</taxon>
        <taxon>Archosauria</taxon>
        <taxon>Crocodylia</taxon>
        <taxon>Alligatoridae</taxon>
        <taxon>Alligatorinae</taxon>
        <taxon>Alligator</taxon>
    </lineage>
</organism>
<gene>
    <name evidence="2" type="ORF">Y1Q_0016990</name>
</gene>
<dbReference type="AlphaFoldDB" id="A0A151N3D6"/>
<comment type="caution">
    <text evidence="2">The sequence shown here is derived from an EMBL/GenBank/DDBJ whole genome shotgun (WGS) entry which is preliminary data.</text>
</comment>
<proteinExistence type="predicted"/>
<feature type="region of interest" description="Disordered" evidence="1">
    <location>
        <begin position="43"/>
        <end position="71"/>
    </location>
</feature>
<evidence type="ECO:0000256" key="1">
    <source>
        <dbReference type="SAM" id="MobiDB-lite"/>
    </source>
</evidence>
<reference evidence="2 3" key="1">
    <citation type="journal article" date="2012" name="Genome Biol.">
        <title>Sequencing three crocodilian genomes to illuminate the evolution of archosaurs and amniotes.</title>
        <authorList>
            <person name="St John J.A."/>
            <person name="Braun E.L."/>
            <person name="Isberg S.R."/>
            <person name="Miles L.G."/>
            <person name="Chong A.Y."/>
            <person name="Gongora J."/>
            <person name="Dalzell P."/>
            <person name="Moran C."/>
            <person name="Bed'hom B."/>
            <person name="Abzhanov A."/>
            <person name="Burgess S.C."/>
            <person name="Cooksey A.M."/>
            <person name="Castoe T.A."/>
            <person name="Crawford N.G."/>
            <person name="Densmore L.D."/>
            <person name="Drew J.C."/>
            <person name="Edwards S.V."/>
            <person name="Faircloth B.C."/>
            <person name="Fujita M.K."/>
            <person name="Greenwold M.J."/>
            <person name="Hoffmann F.G."/>
            <person name="Howard J.M."/>
            <person name="Iguchi T."/>
            <person name="Janes D.E."/>
            <person name="Khan S.Y."/>
            <person name="Kohno S."/>
            <person name="de Koning A.J."/>
            <person name="Lance S.L."/>
            <person name="McCarthy F.M."/>
            <person name="McCormack J.E."/>
            <person name="Merchant M.E."/>
            <person name="Peterson D.G."/>
            <person name="Pollock D.D."/>
            <person name="Pourmand N."/>
            <person name="Raney B.J."/>
            <person name="Roessler K.A."/>
            <person name="Sanford J.R."/>
            <person name="Sawyer R.H."/>
            <person name="Schmidt C.J."/>
            <person name="Triplett E.W."/>
            <person name="Tuberville T.D."/>
            <person name="Venegas-Anaya M."/>
            <person name="Howard J.T."/>
            <person name="Jarvis E.D."/>
            <person name="Guillette L.J.Jr."/>
            <person name="Glenn T.C."/>
            <person name="Green R.E."/>
            <person name="Ray D.A."/>
        </authorList>
    </citation>
    <scope>NUCLEOTIDE SEQUENCE [LARGE SCALE GENOMIC DNA]</scope>
    <source>
        <strain evidence="2">KSC_2009_1</strain>
    </source>
</reference>
<evidence type="ECO:0000313" key="3">
    <source>
        <dbReference type="Proteomes" id="UP000050525"/>
    </source>
</evidence>
<accession>A0A151N3D6</accession>
<protein>
    <submittedName>
        <fullName evidence="2">Uncharacterized protein</fullName>
    </submittedName>
</protein>
<dbReference type="Proteomes" id="UP000050525">
    <property type="component" value="Unassembled WGS sequence"/>
</dbReference>
<evidence type="ECO:0000313" key="2">
    <source>
        <dbReference type="EMBL" id="KYO31278.1"/>
    </source>
</evidence>
<keyword evidence="3" id="KW-1185">Reference proteome</keyword>
<feature type="compositionally biased region" description="Polar residues" evidence="1">
    <location>
        <begin position="60"/>
        <end position="71"/>
    </location>
</feature>
<sequence>MSFNLPAVRIQDPSFSGVPPDFNWPAIKKKCFEAVQLNSIKQHRTASKVRAVQGRARSHPATQPSSGGSTL</sequence>